<feature type="region of interest" description="Disordered" evidence="1">
    <location>
        <begin position="1"/>
        <end position="34"/>
    </location>
</feature>
<accession>A0ABY3ZD79</accession>
<protein>
    <submittedName>
        <fullName evidence="2">Transcriptional regulator NovG</fullName>
    </submittedName>
</protein>
<evidence type="ECO:0000313" key="2">
    <source>
        <dbReference type="EMBL" id="UNZ08271.1"/>
    </source>
</evidence>
<keyword evidence="3" id="KW-1185">Reference proteome</keyword>
<proteinExistence type="predicted"/>
<dbReference type="Proteomes" id="UP000829494">
    <property type="component" value="Chromosome"/>
</dbReference>
<reference evidence="2 3" key="1">
    <citation type="submission" date="2022-03" db="EMBL/GenBank/DDBJ databases">
        <title>Complete genome of Streptomyces rimosus ssp. rimosus R7 (=ATCC 10970).</title>
        <authorList>
            <person name="Beganovic S."/>
            <person name="Ruckert C."/>
            <person name="Busche T."/>
            <person name="Kalinowski J."/>
            <person name="Wittmann C."/>
        </authorList>
    </citation>
    <scope>NUCLEOTIDE SEQUENCE [LARGE SCALE GENOMIC DNA]</scope>
    <source>
        <strain evidence="2 3">R7</strain>
    </source>
</reference>
<organism evidence="2 3">
    <name type="scientific">Streptomyces rimosus subsp. rimosus</name>
    <dbReference type="NCBI Taxonomy" id="132474"/>
    <lineage>
        <taxon>Bacteria</taxon>
        <taxon>Bacillati</taxon>
        <taxon>Actinomycetota</taxon>
        <taxon>Actinomycetes</taxon>
        <taxon>Kitasatosporales</taxon>
        <taxon>Streptomycetaceae</taxon>
        <taxon>Streptomyces</taxon>
    </lineage>
</organism>
<dbReference type="SUPFAM" id="SSF110849">
    <property type="entry name" value="ParB/Sulfiredoxin"/>
    <property type="match status" value="1"/>
</dbReference>
<dbReference type="GeneID" id="66852576"/>
<dbReference type="InterPro" id="IPR036086">
    <property type="entry name" value="ParB/Sulfiredoxin_sf"/>
</dbReference>
<dbReference type="EMBL" id="CP094298">
    <property type="protein sequence ID" value="UNZ08271.1"/>
    <property type="molecule type" value="Genomic_DNA"/>
</dbReference>
<evidence type="ECO:0000256" key="1">
    <source>
        <dbReference type="SAM" id="MobiDB-lite"/>
    </source>
</evidence>
<name>A0ABY3ZD79_STRRM</name>
<sequence>MPWEEALPAGPLPGPVGDDVRTHLPAPPPAPREPVTVRISALDLSGSPRLAGCDMAHVRALAEADPAGLPPIFVHRATMRVLDGAHRVQAAILRGGSEISAELFRGTEREGFVHAVRTNAAHGLPLTTADRKAAARRILRDFPYCSDRSLAEVAGLSAKTIAALRRRSSADAPQLNTARLGRDGRVRPASTAEGRLRAGRILRENPTASLREVAQRAGISLGTAQDVSRRLRNGRDLLPVQQSEAAAAVRRIEVHGRTADGAAEPGTVHRRGTPREVALERLPFLRQDVALRSTNTGRALLRLLIAQEAVLADGDRLAAEVPPHCLPALAETARACGRLWAEFAESLAHREQAE</sequence>
<dbReference type="RefSeq" id="WP_003980465.1">
    <property type="nucleotide sequence ID" value="NZ_CP043497.1"/>
</dbReference>
<evidence type="ECO:0000313" key="3">
    <source>
        <dbReference type="Proteomes" id="UP000829494"/>
    </source>
</evidence>
<gene>
    <name evidence="2" type="primary">novG5</name>
    <name evidence="2" type="ORF">SRIMR7_39580</name>
</gene>